<dbReference type="PROSITE" id="PS50231">
    <property type="entry name" value="RICIN_B_LECTIN"/>
    <property type="match status" value="1"/>
</dbReference>
<sequence>MASCVASAASAGNNWTATTCTPNNTTNVPVATCTASAASAGNGWTTTTCPAPVITTNVPVATCTASAASAGNSWTTTTCPAPVTTTNVPVATCTASAASAGNNWTTTTCSPLSTGPTGVASCVASAASAANNWTATICTPNNTTNVPVATCTASAASAANNWTTTTCPAPVITTNVPVATCTASAASAGNSWTTTTCPAPVTTTNVPVATCTASAASAGNNWTTTTCSPLSTGPTGVASCVASAASAGNSWTATTCTPNNTTNVPVATCTPSAASAGNGWTTTTCPAPVITTNVPVATCTASAASAGNSWTTTTCPAPVTTTNVPVATCTASAASAGNNWTTTTCSPLSTGPTGVASCVASAASAANNWTATTCTPNNTTNVPVATCTASAASAGNGWTTTTCPAPVITTNVPVATCTASAASAGNSWTTTTCPAPVTTTNVPVATCTASAASAGNNWTTTTCPSPVATGPTPVASCSPEAATAANSWTATTCTPNNTSNVPVASCTASGQTAGNGYTTTTCSTNNTGPTAVQTCTSATAAAGNNWTATTCAANTTATPEVYDCQPVAASAANNWTSTACGATLPGKEVKSRVGTTVTTSEYSGSKLVNSDTAATLYDPVNGYAATDGICVPIGSTLVPGPVQPVDRPVTTNEETPTVPANVGTTTYTSTCADNGASWPCTLVINTAGSANSLADVAQYYYATDLRTGPSWDSNLAATPPTKNDNVPAAGTGPEDDSAPWQHMTTYTIALGVSGNLNYSKTYKDDSSGDFADIRTGNKAWPVWPNLALDYANNGALYSNPKSIDDFWHTAVNGRGRYFSAGRPSDVVDGLRAVLNDLGKKQGSGAAAASSSQTPVQGNNIGYVAKYATTAWTGEIEAREIDLTNGVVKPAVLWSAQALLDVKAGYYCDNRKIYLFHSGASNNMVDFKWNSGACSIETIAESTTTTVTAGTVTSVSKIPQTATAKTGAAAARDLNVGDAILANDVVVTSAGASVIIDHAGTPETISGGSTTTVTSAGIVTVVNKISTATATTGASTRNLNVGDGVLANDVVVTSAGASLKVEHVGSLATTLDTTEQAYFGSAKVALLSQFPDMSDGTDGNPNQRALADDDNLVNFVRGQRGREGFIAKDAVRLYRKRDHILGDFVDAQPIFVAAPFASYKDTGYTTFKEKTIANGGQKDRKAMLYAAANDGMLHAFYSGVVSYDANSGTTTIDATGGQEAWAFIPSTVLGNLYKLADNDYANRHTFSVDGTPAIGDVYDATAAAWKTLLVAGLNKGGKGYYALDVTDPDNPKALWEFKWSNTCYDVATSSTHGADCHLGYTFGKPVISKLNDKDHTWVVLVTSGYNNVSGQAAGDGGGYLYVLNAMTGRILSKIATGAGNSTTPSGLAQINNFVDAAMVDNTTKYVYGGDNNGNVWRFNVNETPASAVLLGTATDSGGLAQPVTTRPELGEIAGRPWVFVGTGRLLGQPDLTDVHTQSVYGFIDTLSSETVYPGGLRGALRPLAMTPKTVANANPSVGTKRTVSCTGSDTECLRASGWVVDLPDDGERVSVEPSLELGTLFFASNVPRNTACNIGGYSWLNFLNFRTGLAMPSSPGGNVSEYLGESLAVGLTVLRLPPPASDPNGQGKIVVVVMGSSGTPQSFTPPVDVPAPLGKRVSWREVIQ</sequence>
<dbReference type="InterPro" id="IPR011047">
    <property type="entry name" value="Quinoprotein_ADH-like_sf"/>
</dbReference>
<keyword evidence="5" id="KW-0106">Calcium</keyword>
<evidence type="ECO:0000256" key="3">
    <source>
        <dbReference type="ARBA" id="ARBA00022558"/>
    </source>
</evidence>
<evidence type="ECO:0000256" key="2">
    <source>
        <dbReference type="ARBA" id="ARBA00008387"/>
    </source>
</evidence>
<evidence type="ECO:0000256" key="1">
    <source>
        <dbReference type="ARBA" id="ARBA00004561"/>
    </source>
</evidence>
<dbReference type="EMBL" id="FLQX01000122">
    <property type="protein sequence ID" value="SBT07549.1"/>
    <property type="molecule type" value="Genomic_DNA"/>
</dbReference>
<dbReference type="Pfam" id="PF05567">
    <property type="entry name" value="T4P_PilY1"/>
    <property type="match status" value="1"/>
</dbReference>
<feature type="compositionally biased region" description="Polar residues" evidence="7">
    <location>
        <begin position="712"/>
        <end position="724"/>
    </location>
</feature>
<evidence type="ECO:0000256" key="6">
    <source>
        <dbReference type="ARBA" id="ARBA00023263"/>
    </source>
</evidence>
<feature type="domain" description="PilY1 beta-propeller" evidence="8">
    <location>
        <begin position="1140"/>
        <end position="1486"/>
    </location>
</feature>
<accession>A0A1A8XQY6</accession>
<evidence type="ECO:0000256" key="7">
    <source>
        <dbReference type="SAM" id="MobiDB-lite"/>
    </source>
</evidence>
<dbReference type="SUPFAM" id="SSF50998">
    <property type="entry name" value="Quinoprotein alcohol dehydrogenase-like"/>
    <property type="match status" value="1"/>
</dbReference>
<reference evidence="9 10" key="1">
    <citation type="submission" date="2016-06" db="EMBL/GenBank/DDBJ databases">
        <authorList>
            <person name="Kjaerup R.B."/>
            <person name="Dalgaard T.S."/>
            <person name="Juul-Madsen H.R."/>
        </authorList>
    </citation>
    <scope>NUCLEOTIDE SEQUENCE [LARGE SCALE GENOMIC DNA]</scope>
    <source>
        <strain evidence="9">3</strain>
    </source>
</reference>
<dbReference type="InterPro" id="IPR008707">
    <property type="entry name" value="B-propeller_PilY1"/>
</dbReference>
<keyword evidence="3" id="KW-1029">Fimbrium biogenesis</keyword>
<proteinExistence type="inferred from homology"/>
<keyword evidence="6" id="KW-0281">Fimbrium</keyword>
<evidence type="ECO:0000256" key="5">
    <source>
        <dbReference type="ARBA" id="ARBA00022837"/>
    </source>
</evidence>
<keyword evidence="10" id="KW-1185">Reference proteome</keyword>
<evidence type="ECO:0000313" key="9">
    <source>
        <dbReference type="EMBL" id="SBT07549.1"/>
    </source>
</evidence>
<evidence type="ECO:0000259" key="8">
    <source>
        <dbReference type="Pfam" id="PF05567"/>
    </source>
</evidence>
<gene>
    <name evidence="9" type="ORF">ACCAA_450002</name>
</gene>
<dbReference type="GO" id="GO:0009289">
    <property type="term" value="C:pilus"/>
    <property type="evidence" value="ECO:0007669"/>
    <property type="project" value="UniProtKB-SubCell"/>
</dbReference>
<dbReference type="Proteomes" id="UP000199169">
    <property type="component" value="Unassembled WGS sequence"/>
</dbReference>
<keyword evidence="4" id="KW-0479">Metal-binding</keyword>
<protein>
    <recommendedName>
        <fullName evidence="8">PilY1 beta-propeller domain-containing protein</fullName>
    </recommendedName>
</protein>
<evidence type="ECO:0000256" key="4">
    <source>
        <dbReference type="ARBA" id="ARBA00022723"/>
    </source>
</evidence>
<evidence type="ECO:0000313" key="10">
    <source>
        <dbReference type="Proteomes" id="UP000199169"/>
    </source>
</evidence>
<comment type="similarity">
    <text evidence="2">Belongs to the PilY1 family.</text>
</comment>
<feature type="region of interest" description="Disordered" evidence="7">
    <location>
        <begin position="712"/>
        <end position="739"/>
    </location>
</feature>
<dbReference type="STRING" id="1860102.ACCAA_450002"/>
<comment type="subcellular location">
    <subcellularLocation>
        <location evidence="1">Fimbrium</location>
    </subcellularLocation>
</comment>
<name>A0A1A8XQY6_9PROT</name>
<organism evidence="9 10">
    <name type="scientific">Candidatus Accumulibacter aalborgensis</name>
    <dbReference type="NCBI Taxonomy" id="1860102"/>
    <lineage>
        <taxon>Bacteria</taxon>
        <taxon>Pseudomonadati</taxon>
        <taxon>Pseudomonadota</taxon>
        <taxon>Betaproteobacteria</taxon>
        <taxon>Candidatus Accumulibacter</taxon>
    </lineage>
</organism>
<dbReference type="GO" id="GO:0046872">
    <property type="term" value="F:metal ion binding"/>
    <property type="evidence" value="ECO:0007669"/>
    <property type="project" value="UniProtKB-KW"/>
</dbReference>